<evidence type="ECO:0000256" key="1">
    <source>
        <dbReference type="ARBA" id="ARBA00007894"/>
    </source>
</evidence>
<evidence type="ECO:0000259" key="9">
    <source>
        <dbReference type="Pfam" id="PF00749"/>
    </source>
</evidence>
<evidence type="ECO:0000256" key="2">
    <source>
        <dbReference type="ARBA" id="ARBA00022490"/>
    </source>
</evidence>
<dbReference type="PROSITE" id="PS00178">
    <property type="entry name" value="AA_TRNA_LIGASE_I"/>
    <property type="match status" value="1"/>
</dbReference>
<dbReference type="Gene3D" id="1.10.10.350">
    <property type="match status" value="1"/>
</dbReference>
<evidence type="ECO:0000256" key="8">
    <source>
        <dbReference type="HAMAP-Rule" id="MF_00022"/>
    </source>
</evidence>
<dbReference type="PANTHER" id="PTHR43311">
    <property type="entry name" value="GLUTAMATE--TRNA LIGASE"/>
    <property type="match status" value="1"/>
</dbReference>
<comment type="similarity">
    <text evidence="1 8">Belongs to the class-I aminoacyl-tRNA synthetase family. Glutamate--tRNA ligase type 1 subfamily.</text>
</comment>
<evidence type="ECO:0000313" key="12">
    <source>
        <dbReference type="Proteomes" id="UP001161064"/>
    </source>
</evidence>
<dbReference type="InterPro" id="IPR020751">
    <property type="entry name" value="aa-tRNA-synth_I_codon-bd_sub2"/>
</dbReference>
<comment type="function">
    <text evidence="8">Catalyzes the attachment of glutamate to tRNA(Glu) in a two-step reaction: glutamate is first activated by ATP to form Glu-AMP and then transferred to the acceptor end of tRNA(Glu).</text>
</comment>
<dbReference type="InterPro" id="IPR033910">
    <property type="entry name" value="GluRS_core"/>
</dbReference>
<comment type="caution">
    <text evidence="8">Lacks conserved residue(s) required for the propagation of feature annotation.</text>
</comment>
<dbReference type="InterPro" id="IPR020058">
    <property type="entry name" value="Glu/Gln-tRNA-synth_Ib_cat-dom"/>
</dbReference>
<comment type="catalytic activity">
    <reaction evidence="8">
        <text>tRNA(Glu) + L-glutamate + ATP = L-glutamyl-tRNA(Glu) + AMP + diphosphate</text>
        <dbReference type="Rhea" id="RHEA:23540"/>
        <dbReference type="Rhea" id="RHEA-COMP:9663"/>
        <dbReference type="Rhea" id="RHEA-COMP:9680"/>
        <dbReference type="ChEBI" id="CHEBI:29985"/>
        <dbReference type="ChEBI" id="CHEBI:30616"/>
        <dbReference type="ChEBI" id="CHEBI:33019"/>
        <dbReference type="ChEBI" id="CHEBI:78442"/>
        <dbReference type="ChEBI" id="CHEBI:78520"/>
        <dbReference type="ChEBI" id="CHEBI:456215"/>
        <dbReference type="EC" id="6.1.1.17"/>
    </reaction>
</comment>
<dbReference type="PANTHER" id="PTHR43311:SF2">
    <property type="entry name" value="GLUTAMATE--TRNA LIGASE, MITOCHONDRIAL-RELATED"/>
    <property type="match status" value="1"/>
</dbReference>
<keyword evidence="5 8" id="KW-0067">ATP-binding</keyword>
<feature type="domain" description="Glutamyl/glutaminyl-tRNA synthetase class Ib catalytic" evidence="9">
    <location>
        <begin position="19"/>
        <end position="313"/>
    </location>
</feature>
<organism evidence="11 12">
    <name type="scientific">Candidatus Phycosocius spiralis</name>
    <dbReference type="NCBI Taxonomy" id="2815099"/>
    <lineage>
        <taxon>Bacteria</taxon>
        <taxon>Pseudomonadati</taxon>
        <taxon>Pseudomonadota</taxon>
        <taxon>Alphaproteobacteria</taxon>
        <taxon>Caulobacterales</taxon>
        <taxon>Caulobacterales incertae sedis</taxon>
        <taxon>Candidatus Phycosocius</taxon>
    </lineage>
</organism>
<dbReference type="Pfam" id="PF19269">
    <property type="entry name" value="Anticodon_2"/>
    <property type="match status" value="1"/>
</dbReference>
<dbReference type="InterPro" id="IPR045462">
    <property type="entry name" value="aa-tRNA-synth_I_cd-bd"/>
</dbReference>
<reference evidence="11" key="2">
    <citation type="journal article" date="2023" name="ISME Commun">
        <title>Characterization of a bloom-associated alphaproteobacterial lineage, 'Candidatus Phycosocius': insights into freshwater algal-bacterial interactions.</title>
        <authorList>
            <person name="Tanabe Y."/>
            <person name="Yamaguchi H."/>
            <person name="Yoshida M."/>
            <person name="Kai A."/>
            <person name="Okazaki Y."/>
        </authorList>
    </citation>
    <scope>NUCLEOTIDE SEQUENCE</scope>
    <source>
        <strain evidence="11">BOTRYCO-1</strain>
    </source>
</reference>
<dbReference type="HAMAP" id="MF_00022">
    <property type="entry name" value="Glu_tRNA_synth_type1"/>
    <property type="match status" value="1"/>
</dbReference>
<dbReference type="InterPro" id="IPR001412">
    <property type="entry name" value="aa-tRNA-synth_I_CS"/>
</dbReference>
<feature type="short sequence motif" description="'KMSKS' region" evidence="8">
    <location>
        <begin position="253"/>
        <end position="257"/>
    </location>
</feature>
<keyword evidence="4 8" id="KW-0547">Nucleotide-binding</keyword>
<gene>
    <name evidence="11" type="primary">gltX2</name>
    <name evidence="8" type="synonym">gltX</name>
    <name evidence="11" type="ORF">PsB1_0246</name>
</gene>
<keyword evidence="2 8" id="KW-0963">Cytoplasm</keyword>
<dbReference type="NCBIfam" id="TIGR00464">
    <property type="entry name" value="gltX_bact"/>
    <property type="match status" value="1"/>
</dbReference>
<keyword evidence="3 8" id="KW-0436">Ligase</keyword>
<dbReference type="GO" id="GO:0016874">
    <property type="term" value="F:ligase activity"/>
    <property type="evidence" value="ECO:0007669"/>
    <property type="project" value="UniProtKB-KW"/>
</dbReference>
<dbReference type="SUPFAM" id="SSF48163">
    <property type="entry name" value="An anticodon-binding domain of class I aminoacyl-tRNA synthetases"/>
    <property type="match status" value="1"/>
</dbReference>
<evidence type="ECO:0000313" key="11">
    <source>
        <dbReference type="EMBL" id="GIU66092.1"/>
    </source>
</evidence>
<protein>
    <recommendedName>
        <fullName evidence="8">Glutamate--tRNA ligase</fullName>
        <ecNumber evidence="8">6.1.1.17</ecNumber>
    </recommendedName>
    <alternativeName>
        <fullName evidence="8">Glutamyl-tRNA synthetase</fullName>
        <shortName evidence="8">GluRS</shortName>
    </alternativeName>
</protein>
<keyword evidence="6 8" id="KW-0648">Protein biosynthesis</keyword>
<keyword evidence="12" id="KW-1185">Reference proteome</keyword>
<comment type="caution">
    <text evidence="11">The sequence shown here is derived from an EMBL/GenBank/DDBJ whole genome shotgun (WGS) entry which is preliminary data.</text>
</comment>
<keyword evidence="7 8" id="KW-0030">Aminoacyl-tRNA synthetase</keyword>
<evidence type="ECO:0000256" key="5">
    <source>
        <dbReference type="ARBA" id="ARBA00022840"/>
    </source>
</evidence>
<dbReference type="SUPFAM" id="SSF52374">
    <property type="entry name" value="Nucleotidylyl transferase"/>
    <property type="match status" value="1"/>
</dbReference>
<accession>A0ABQ4PSW6</accession>
<evidence type="ECO:0000256" key="7">
    <source>
        <dbReference type="ARBA" id="ARBA00023146"/>
    </source>
</evidence>
<feature type="binding site" evidence="8">
    <location>
        <position position="256"/>
    </location>
    <ligand>
        <name>ATP</name>
        <dbReference type="ChEBI" id="CHEBI:30616"/>
    </ligand>
</feature>
<comment type="subcellular location">
    <subcellularLocation>
        <location evidence="8">Cytoplasm</location>
    </subcellularLocation>
</comment>
<dbReference type="InterPro" id="IPR014729">
    <property type="entry name" value="Rossmann-like_a/b/a_fold"/>
</dbReference>
<dbReference type="CDD" id="cd00808">
    <property type="entry name" value="GluRS_core"/>
    <property type="match status" value="1"/>
</dbReference>
<dbReference type="EC" id="6.1.1.17" evidence="8"/>
<dbReference type="Proteomes" id="UP001161064">
    <property type="component" value="Unassembled WGS sequence"/>
</dbReference>
<evidence type="ECO:0000256" key="3">
    <source>
        <dbReference type="ARBA" id="ARBA00022598"/>
    </source>
</evidence>
<reference evidence="11" key="1">
    <citation type="submission" date="2021-05" db="EMBL/GenBank/DDBJ databases">
        <authorList>
            <person name="Tanabe Y."/>
        </authorList>
    </citation>
    <scope>NUCLEOTIDE SEQUENCE</scope>
    <source>
        <strain evidence="11">BOTRYCO-1</strain>
    </source>
</reference>
<dbReference type="PRINTS" id="PR00987">
    <property type="entry name" value="TRNASYNTHGLU"/>
</dbReference>
<dbReference type="Gene3D" id="3.40.50.620">
    <property type="entry name" value="HUPs"/>
    <property type="match status" value="1"/>
</dbReference>
<dbReference type="RefSeq" id="WP_284358558.1">
    <property type="nucleotide sequence ID" value="NZ_BPFZ01000001.1"/>
</dbReference>
<evidence type="ECO:0000256" key="6">
    <source>
        <dbReference type="ARBA" id="ARBA00022917"/>
    </source>
</evidence>
<dbReference type="InterPro" id="IPR049940">
    <property type="entry name" value="GluQ/Sye"/>
</dbReference>
<evidence type="ECO:0000259" key="10">
    <source>
        <dbReference type="Pfam" id="PF19269"/>
    </source>
</evidence>
<dbReference type="Pfam" id="PF00749">
    <property type="entry name" value="tRNA-synt_1c"/>
    <property type="match status" value="1"/>
</dbReference>
<dbReference type="InterPro" id="IPR000924">
    <property type="entry name" value="Glu/Gln-tRNA-synth"/>
</dbReference>
<proteinExistence type="inferred from homology"/>
<dbReference type="InterPro" id="IPR004527">
    <property type="entry name" value="Glu-tRNA-ligase_bac/mito"/>
</dbReference>
<name>A0ABQ4PSW6_9PROT</name>
<evidence type="ECO:0000256" key="4">
    <source>
        <dbReference type="ARBA" id="ARBA00022741"/>
    </source>
</evidence>
<feature type="domain" description="Aminoacyl-tRNA synthetase class I anticodon-binding" evidence="10">
    <location>
        <begin position="336"/>
        <end position="479"/>
    </location>
</feature>
<dbReference type="InterPro" id="IPR008925">
    <property type="entry name" value="aa_tRNA-synth_I_cd-bd_sf"/>
</dbReference>
<sequence>MHAPTDPTVHTHEATGSAIVTRFAPSPTGFLHIGGARTALFNWLFARKAGGKYLLRIEDTDRERSTQPAVDAILAGLAWLGLEADGPPTFQFTRAARHQEAATSLVASGGAYHCYLSKEEESALKEEARAKGLAFRSPWRDPDYGTPPTGASYVTRLRAPSDNTIIEVMDKVQGRVVTAGREIDDFILLRSDHTPTYMLAVVVDDHDMGVTHIIRGDDHLTNAARQSVLIKAFGWPVPVYAHIPLIHGDDGKKLSKRHGALGVDEYRRMGYLPEAMRAYLLRLGWSKGDLDIVSTDEALALFDLEGLGRSPARLDFVKMGSVNAHFIRLADDTRLMELLREQASQSGIDLSAIPDVILKAALPYLKPRAQTLPDLLDQLQFILAKRPITLDEKASKALSSEAIERIRRLRGELSLLIVWQHDEIKGSLDRFAGEENIGIGKIGPAVRAALTGGLAAPDLAVTMQLLGKQETLGRLDDII</sequence>
<dbReference type="EMBL" id="BPFZ01000001">
    <property type="protein sequence ID" value="GIU66092.1"/>
    <property type="molecule type" value="Genomic_DNA"/>
</dbReference>
<comment type="subunit">
    <text evidence="8">Monomer.</text>
</comment>
<feature type="short sequence motif" description="'HIGH' region" evidence="8">
    <location>
        <begin position="25"/>
        <end position="35"/>
    </location>
</feature>